<dbReference type="InterPro" id="IPR055634">
    <property type="entry name" value="DUF7210"/>
</dbReference>
<feature type="domain" description="DUF7210" evidence="1">
    <location>
        <begin position="10"/>
        <end position="46"/>
    </location>
</feature>
<evidence type="ECO:0000313" key="3">
    <source>
        <dbReference type="Proteomes" id="UP001381174"/>
    </source>
</evidence>
<dbReference type="EMBL" id="JBBBNY010000003">
    <property type="protein sequence ID" value="MEI7036435.1"/>
    <property type="molecule type" value="Genomic_DNA"/>
</dbReference>
<dbReference type="Proteomes" id="UP001381174">
    <property type="component" value="Unassembled WGS sequence"/>
</dbReference>
<reference evidence="2 3" key="1">
    <citation type="journal article" date="2014" name="Int. J. Syst. Evol. Microbiol.">
        <title>Fulvimonas yonginensis sp. nov., isolated from greenhouse soil, and emended description of the genus Fulvimonas.</title>
        <authorList>
            <person name="Ahn J.H."/>
            <person name="Kim S.J."/>
            <person name="Weon H.Y."/>
            <person name="Hong S.B."/>
            <person name="Seok S.J."/>
            <person name="Kwon S.W."/>
        </authorList>
    </citation>
    <scope>NUCLEOTIDE SEQUENCE [LARGE SCALE GENOMIC DNA]</scope>
    <source>
        <strain evidence="2 3">KACC 16952</strain>
    </source>
</reference>
<dbReference type="Pfam" id="PF23843">
    <property type="entry name" value="DUF7210"/>
    <property type="match status" value="1"/>
</dbReference>
<sequence length="64" mass="6588">MSDKPNTQLVTLIKDGHTHAGRVCKAGDRIPVTASQAAFLAEKGLIDKPTTTAVSPASGAKGKE</sequence>
<name>A0ABU8JAU2_9GAMM</name>
<evidence type="ECO:0000259" key="1">
    <source>
        <dbReference type="Pfam" id="PF23843"/>
    </source>
</evidence>
<organism evidence="2 3">
    <name type="scientific">Fulvimonas yonginensis</name>
    <dbReference type="NCBI Taxonomy" id="1495200"/>
    <lineage>
        <taxon>Bacteria</taxon>
        <taxon>Pseudomonadati</taxon>
        <taxon>Pseudomonadota</taxon>
        <taxon>Gammaproteobacteria</taxon>
        <taxon>Lysobacterales</taxon>
        <taxon>Rhodanobacteraceae</taxon>
        <taxon>Fulvimonas</taxon>
    </lineage>
</organism>
<accession>A0ABU8JAU2</accession>
<protein>
    <recommendedName>
        <fullName evidence="1">DUF7210 domain-containing protein</fullName>
    </recommendedName>
</protein>
<comment type="caution">
    <text evidence="2">The sequence shown here is derived from an EMBL/GenBank/DDBJ whole genome shotgun (WGS) entry which is preliminary data.</text>
</comment>
<gene>
    <name evidence="2" type="ORF">WAT24_06665</name>
</gene>
<evidence type="ECO:0000313" key="2">
    <source>
        <dbReference type="EMBL" id="MEI7036435.1"/>
    </source>
</evidence>
<keyword evidence="3" id="KW-1185">Reference proteome</keyword>
<proteinExistence type="predicted"/>
<dbReference type="RefSeq" id="WP_336807051.1">
    <property type="nucleotide sequence ID" value="NZ_JBBBNY010000003.1"/>
</dbReference>